<dbReference type="InterPro" id="IPR014941">
    <property type="entry name" value="FimB/Mfa2/Mfa3"/>
</dbReference>
<keyword evidence="5" id="KW-0564">Palmitate</keyword>
<evidence type="ECO:0000313" key="8">
    <source>
        <dbReference type="EMBL" id="MBC5620192.1"/>
    </source>
</evidence>
<evidence type="ECO:0000256" key="3">
    <source>
        <dbReference type="ARBA" id="ARBA00022729"/>
    </source>
</evidence>
<keyword evidence="4" id="KW-0472">Membrane</keyword>
<evidence type="ECO:0000256" key="6">
    <source>
        <dbReference type="ARBA" id="ARBA00023237"/>
    </source>
</evidence>
<evidence type="ECO:0000313" key="9">
    <source>
        <dbReference type="Proteomes" id="UP000646484"/>
    </source>
</evidence>
<evidence type="ECO:0000256" key="2">
    <source>
        <dbReference type="ARBA" id="ARBA00007248"/>
    </source>
</evidence>
<dbReference type="EMBL" id="JACOOH010000002">
    <property type="protein sequence ID" value="MBC5620192.1"/>
    <property type="molecule type" value="Genomic_DNA"/>
</dbReference>
<reference evidence="8 9" key="1">
    <citation type="submission" date="2020-08" db="EMBL/GenBank/DDBJ databases">
        <title>Genome public.</title>
        <authorList>
            <person name="Liu C."/>
            <person name="Sun Q."/>
        </authorList>
    </citation>
    <scope>NUCLEOTIDE SEQUENCE [LARGE SCALE GENOMIC DNA]</scope>
    <source>
        <strain evidence="8 9">NSJ-56</strain>
    </source>
</reference>
<evidence type="ECO:0000256" key="5">
    <source>
        <dbReference type="ARBA" id="ARBA00023139"/>
    </source>
</evidence>
<protein>
    <submittedName>
        <fullName evidence="8">FimB/Mfa2 family fimbrial subunit</fullName>
    </submittedName>
</protein>
<keyword evidence="9" id="KW-1185">Reference proteome</keyword>
<evidence type="ECO:0000256" key="1">
    <source>
        <dbReference type="ARBA" id="ARBA00004442"/>
    </source>
</evidence>
<organism evidence="8 9">
    <name type="scientific">Butyricimonas hominis</name>
    <dbReference type="NCBI Taxonomy" id="2763032"/>
    <lineage>
        <taxon>Bacteria</taxon>
        <taxon>Pseudomonadati</taxon>
        <taxon>Bacteroidota</taxon>
        <taxon>Bacteroidia</taxon>
        <taxon>Bacteroidales</taxon>
        <taxon>Odoribacteraceae</taxon>
        <taxon>Butyricimonas</taxon>
    </lineage>
</organism>
<evidence type="ECO:0000256" key="7">
    <source>
        <dbReference type="ARBA" id="ARBA00023288"/>
    </source>
</evidence>
<dbReference type="PROSITE" id="PS51257">
    <property type="entry name" value="PROKAR_LIPOPROTEIN"/>
    <property type="match status" value="1"/>
</dbReference>
<accession>A0ABR7CWX7</accession>
<proteinExistence type="inferred from homology"/>
<gene>
    <name evidence="8" type="ORF">H8S64_03665</name>
</gene>
<keyword evidence="3" id="KW-0732">Signal</keyword>
<name>A0ABR7CWX7_9BACT</name>
<keyword evidence="6" id="KW-0998">Cell outer membrane</keyword>
<comment type="caution">
    <text evidence="8">The sequence shown here is derived from an EMBL/GenBank/DDBJ whole genome shotgun (WGS) entry which is preliminary data.</text>
</comment>
<evidence type="ECO:0000256" key="4">
    <source>
        <dbReference type="ARBA" id="ARBA00023136"/>
    </source>
</evidence>
<sequence>MTTKTIITRLGCAALLLGGCDVKDPIHDTPHPDSGRITLVTEWHDCSAGTGIPATYTVKVGEYSATVSGTTVTVDHLFEPGNYRLVVHNTPDAITVNGTVATAAAAATPAGQTGTFIHATPGWLHAGVTNVAIKKDKEHTVTVVARQQTRQLTLVIEPAGGTAGKIESIEGTLSGVAGTLDIDAGTCTAPSNVALAFTKITDGANTGKWSATVRLLGVADGQQRLNAKIRFTGDTPTPVTLDSDLSTALAAFNTDKHMPVTLDGAVVETPTGAVLSATITDWNPVNGSPVVAD</sequence>
<dbReference type="Proteomes" id="UP000646484">
    <property type="component" value="Unassembled WGS sequence"/>
</dbReference>
<dbReference type="Pfam" id="PF08842">
    <property type="entry name" value="Mfa2"/>
    <property type="match status" value="1"/>
</dbReference>
<comment type="subcellular location">
    <subcellularLocation>
        <location evidence="1">Cell outer membrane</location>
    </subcellularLocation>
</comment>
<keyword evidence="7" id="KW-0449">Lipoprotein</keyword>
<comment type="similarity">
    <text evidence="2">Belongs to the bacteroidetes fimbrillin superfamily. FimB/Mfa2 family.</text>
</comment>